<accession>A0A9W6RHW9</accession>
<reference evidence="1" key="1">
    <citation type="submission" date="2023-03" db="EMBL/GenBank/DDBJ databases">
        <title>Actinoallomurus iriomotensis NBRC 103681.</title>
        <authorList>
            <person name="Ichikawa N."/>
            <person name="Sato H."/>
            <person name="Tonouchi N."/>
        </authorList>
    </citation>
    <scope>NUCLEOTIDE SEQUENCE</scope>
    <source>
        <strain evidence="1">NBRC 103681</strain>
    </source>
</reference>
<gene>
    <name evidence="1" type="ORF">Airi01_041210</name>
</gene>
<dbReference type="EMBL" id="BSTJ01000004">
    <property type="protein sequence ID" value="GLY75854.1"/>
    <property type="molecule type" value="Genomic_DNA"/>
</dbReference>
<evidence type="ECO:0000313" key="2">
    <source>
        <dbReference type="Proteomes" id="UP001165135"/>
    </source>
</evidence>
<name>A0A9W6RHW9_9ACTN</name>
<organism evidence="1 2">
    <name type="scientific">Actinoallomurus iriomotensis</name>
    <dbReference type="NCBI Taxonomy" id="478107"/>
    <lineage>
        <taxon>Bacteria</taxon>
        <taxon>Bacillati</taxon>
        <taxon>Actinomycetota</taxon>
        <taxon>Actinomycetes</taxon>
        <taxon>Streptosporangiales</taxon>
        <taxon>Thermomonosporaceae</taxon>
        <taxon>Actinoallomurus</taxon>
    </lineage>
</organism>
<dbReference type="AlphaFoldDB" id="A0A9W6RHW9"/>
<protein>
    <submittedName>
        <fullName evidence="1">Uncharacterized protein</fullName>
    </submittedName>
</protein>
<evidence type="ECO:0000313" key="1">
    <source>
        <dbReference type="EMBL" id="GLY75854.1"/>
    </source>
</evidence>
<dbReference type="RefSeq" id="WP_285623371.1">
    <property type="nucleotide sequence ID" value="NZ_BSTJ01000004.1"/>
</dbReference>
<dbReference type="Proteomes" id="UP001165135">
    <property type="component" value="Unassembled WGS sequence"/>
</dbReference>
<sequence>MPVVLHTGQTGIGARLPGGRGIRLRLSDPMLIDDAWEDAAVPIATHQAGVLIDLSGWSSKYFPQQLVRATNGR</sequence>
<proteinExistence type="predicted"/>
<comment type="caution">
    <text evidence="1">The sequence shown here is derived from an EMBL/GenBank/DDBJ whole genome shotgun (WGS) entry which is preliminary data.</text>
</comment>